<protein>
    <submittedName>
        <fullName evidence="1">Uncharacterized protein</fullName>
    </submittedName>
</protein>
<evidence type="ECO:0000313" key="1">
    <source>
        <dbReference type="EMBL" id="SVE63272.1"/>
    </source>
</evidence>
<proteinExistence type="predicted"/>
<gene>
    <name evidence="1" type="ORF">METZ01_LOCUS516126</name>
</gene>
<reference evidence="1" key="1">
    <citation type="submission" date="2018-05" db="EMBL/GenBank/DDBJ databases">
        <authorList>
            <person name="Lanie J.A."/>
            <person name="Ng W.-L."/>
            <person name="Kazmierczak K.M."/>
            <person name="Andrzejewski T.M."/>
            <person name="Davidsen T.M."/>
            <person name="Wayne K.J."/>
            <person name="Tettelin H."/>
            <person name="Glass J.I."/>
            <person name="Rusch D."/>
            <person name="Podicherti R."/>
            <person name="Tsui H.-C.T."/>
            <person name="Winkler M.E."/>
        </authorList>
    </citation>
    <scope>NUCLEOTIDE SEQUENCE</scope>
</reference>
<name>A0A383F235_9ZZZZ</name>
<sequence>MKKIMDIKDLVENDFFEGVLLEIFRPKEMSRPRVRPVYELPRDILVEFPMNLRTENPIGTRFISNVKVCQKRNRDGSLRGQKYLCADKISIKLVREYSPLGEMYAVQKPGTVSDRSFEYIKS</sequence>
<dbReference type="AlphaFoldDB" id="A0A383F235"/>
<organism evidence="1">
    <name type="scientific">marine metagenome</name>
    <dbReference type="NCBI Taxonomy" id="408172"/>
    <lineage>
        <taxon>unclassified sequences</taxon>
        <taxon>metagenomes</taxon>
        <taxon>ecological metagenomes</taxon>
    </lineage>
</organism>
<dbReference type="EMBL" id="UINC01230942">
    <property type="protein sequence ID" value="SVE63272.1"/>
    <property type="molecule type" value="Genomic_DNA"/>
</dbReference>
<accession>A0A383F235</accession>